<evidence type="ECO:0000259" key="2">
    <source>
        <dbReference type="Pfam" id="PF08334"/>
    </source>
</evidence>
<keyword evidence="1" id="KW-1133">Transmembrane helix</keyword>
<dbReference type="PATRIC" id="fig|1365257.3.peg.4748"/>
<evidence type="ECO:0000313" key="3">
    <source>
        <dbReference type="EMBL" id="KZN60882.1"/>
    </source>
</evidence>
<protein>
    <recommendedName>
        <fullName evidence="2">Type II secretion system protein GspG C-terminal domain-containing protein</fullName>
    </recommendedName>
</protein>
<dbReference type="AlphaFoldDB" id="A0A167JBV1"/>
<gene>
    <name evidence="3" type="ORF">N478_26100</name>
</gene>
<sequence length="146" mass="17385">MLINLGLWKKNQELRFMNAFRVIMRKFYLTIFLLFYIFSFSDMHEFFSFDENEYLEERINYEANSIKEVIFLFKEIEGKLPEDEEGLEVLITNQKGFFRGAPHDPWGVIYRYKKINDNEFSISTLGGDNKVGGNGKNKDYSIDYKL</sequence>
<accession>A0A167JBV1</accession>
<evidence type="ECO:0000313" key="4">
    <source>
        <dbReference type="Proteomes" id="UP000076661"/>
    </source>
</evidence>
<comment type="caution">
    <text evidence="3">The sequence shown here is derived from an EMBL/GenBank/DDBJ whole genome shotgun (WGS) entry which is preliminary data.</text>
</comment>
<dbReference type="InterPro" id="IPR013545">
    <property type="entry name" value="T2SS_protein-GspG_C"/>
</dbReference>
<dbReference type="InterPro" id="IPR045584">
    <property type="entry name" value="Pilin-like"/>
</dbReference>
<keyword evidence="1" id="KW-0472">Membrane</keyword>
<name>A0A167JBV1_9GAMM</name>
<dbReference type="SUPFAM" id="SSF54523">
    <property type="entry name" value="Pili subunits"/>
    <property type="match status" value="1"/>
</dbReference>
<proteinExistence type="predicted"/>
<feature type="domain" description="Type II secretion system protein GspG C-terminal" evidence="2">
    <location>
        <begin position="63"/>
        <end position="139"/>
    </location>
</feature>
<feature type="transmembrane region" description="Helical" evidence="1">
    <location>
        <begin position="20"/>
        <end position="38"/>
    </location>
</feature>
<keyword evidence="1" id="KW-0812">Transmembrane</keyword>
<dbReference type="Proteomes" id="UP000076661">
    <property type="component" value="Unassembled WGS sequence"/>
</dbReference>
<dbReference type="Gene3D" id="3.30.700.10">
    <property type="entry name" value="Glycoprotein, Type 4 Pilin"/>
    <property type="match status" value="1"/>
</dbReference>
<dbReference type="EMBL" id="AUXX01000047">
    <property type="protein sequence ID" value="KZN60882.1"/>
    <property type="molecule type" value="Genomic_DNA"/>
</dbReference>
<organism evidence="3 4">
    <name type="scientific">Pseudoalteromonas luteoviolacea S4060-1</name>
    <dbReference type="NCBI Taxonomy" id="1365257"/>
    <lineage>
        <taxon>Bacteria</taxon>
        <taxon>Pseudomonadati</taxon>
        <taxon>Pseudomonadota</taxon>
        <taxon>Gammaproteobacteria</taxon>
        <taxon>Alteromonadales</taxon>
        <taxon>Pseudoalteromonadaceae</taxon>
        <taxon>Pseudoalteromonas</taxon>
    </lineage>
</organism>
<evidence type="ECO:0000256" key="1">
    <source>
        <dbReference type="SAM" id="Phobius"/>
    </source>
</evidence>
<reference evidence="3 4" key="1">
    <citation type="submission" date="2013-07" db="EMBL/GenBank/DDBJ databases">
        <title>Comparative Genomic and Metabolomic Analysis of Twelve Strains of Pseudoalteromonas luteoviolacea.</title>
        <authorList>
            <person name="Vynne N.G."/>
            <person name="Mansson M."/>
            <person name="Gram L."/>
        </authorList>
    </citation>
    <scope>NUCLEOTIDE SEQUENCE [LARGE SCALE GENOMIC DNA]</scope>
    <source>
        <strain evidence="3 4">S4060-1</strain>
    </source>
</reference>
<dbReference type="Pfam" id="PF08334">
    <property type="entry name" value="T2SSG"/>
    <property type="match status" value="1"/>
</dbReference>